<dbReference type="EMBL" id="JAKFFV010000020">
    <property type="protein sequence ID" value="MCF2501396.1"/>
    <property type="molecule type" value="Genomic_DNA"/>
</dbReference>
<dbReference type="RefSeq" id="WP_235179564.1">
    <property type="nucleotide sequence ID" value="NZ_JAKFFV010000020.1"/>
</dbReference>
<reference evidence="1" key="1">
    <citation type="submission" date="2022-01" db="EMBL/GenBank/DDBJ databases">
        <title>Novel species in genus Dyadobacter.</title>
        <authorList>
            <person name="Ma C."/>
        </authorList>
    </citation>
    <scope>NUCLEOTIDE SEQUENCE</scope>
    <source>
        <strain evidence="1">CY357</strain>
    </source>
</reference>
<evidence type="ECO:0008006" key="3">
    <source>
        <dbReference type="Google" id="ProtNLM"/>
    </source>
</evidence>
<dbReference type="PROSITE" id="PS51257">
    <property type="entry name" value="PROKAR_LIPOPROTEIN"/>
    <property type="match status" value="1"/>
</dbReference>
<name>A0A9X1QHZ8_9BACT</name>
<evidence type="ECO:0000313" key="1">
    <source>
        <dbReference type="EMBL" id="MCF2501396.1"/>
    </source>
</evidence>
<sequence length="232" mass="26545">MKKHLNWVIVPMIILLASCDKSDRPSVDPYQYVPTSLGQFVISDIEEKIYSAGKDQPVVKKWQEKDQIIKKSVDSESITTLIFSRSLRTSETAPWEKSKEYSVKIYPDKVLTTVDNRTDMNLIFPLNGQTEWNGNTYHSADPQKYHYESLNKPATVSKLSFDNSITVVEREDSSAINQYIGIKKYALGVGLIFDDQIAYEYCQTEECFASDIKKIESGYHRVKMVSQFGTVK</sequence>
<organism evidence="1 2">
    <name type="scientific">Dyadobacter chenhuakuii</name>
    <dbReference type="NCBI Taxonomy" id="2909339"/>
    <lineage>
        <taxon>Bacteria</taxon>
        <taxon>Pseudomonadati</taxon>
        <taxon>Bacteroidota</taxon>
        <taxon>Cytophagia</taxon>
        <taxon>Cytophagales</taxon>
        <taxon>Spirosomataceae</taxon>
        <taxon>Dyadobacter</taxon>
    </lineage>
</organism>
<dbReference type="AlphaFoldDB" id="A0A9X1QHZ8"/>
<comment type="caution">
    <text evidence="1">The sequence shown here is derived from an EMBL/GenBank/DDBJ whole genome shotgun (WGS) entry which is preliminary data.</text>
</comment>
<protein>
    <recommendedName>
        <fullName evidence="3">Lipoprotein</fullName>
    </recommendedName>
</protein>
<evidence type="ECO:0000313" key="2">
    <source>
        <dbReference type="Proteomes" id="UP001139411"/>
    </source>
</evidence>
<dbReference type="Proteomes" id="UP001139411">
    <property type="component" value="Unassembled WGS sequence"/>
</dbReference>
<gene>
    <name evidence="1" type="ORF">L0661_23965</name>
</gene>
<proteinExistence type="predicted"/>
<accession>A0A9X1QHZ8</accession>